<name>A0A0B7FH95_THACB</name>
<organism evidence="1 2">
    <name type="scientific">Thanatephorus cucumeris (strain AG1-IB / isolate 7/3/14)</name>
    <name type="common">Lettuce bottom rot fungus</name>
    <name type="synonym">Rhizoctonia solani</name>
    <dbReference type="NCBI Taxonomy" id="1108050"/>
    <lineage>
        <taxon>Eukaryota</taxon>
        <taxon>Fungi</taxon>
        <taxon>Dikarya</taxon>
        <taxon>Basidiomycota</taxon>
        <taxon>Agaricomycotina</taxon>
        <taxon>Agaricomycetes</taxon>
        <taxon>Cantharellales</taxon>
        <taxon>Ceratobasidiaceae</taxon>
        <taxon>Rhizoctonia</taxon>
        <taxon>Rhizoctonia solani AG-1</taxon>
    </lineage>
</organism>
<sequence>MQSDLTNGTWGRRSLSALGQLPFSSRLLLSTTRFSTTLMVQSGSWRRQTLTDGISFSPSVIQVLSHIYQLIF</sequence>
<reference evidence="1 2" key="1">
    <citation type="submission" date="2014-11" db="EMBL/GenBank/DDBJ databases">
        <authorList>
            <person name="Wibberg Daniel"/>
        </authorList>
    </citation>
    <scope>NUCLEOTIDE SEQUENCE [LARGE SCALE GENOMIC DNA]</scope>
    <source>
        <strain evidence="1">Rhizoctonia solani AG1-IB 7/3/14</strain>
    </source>
</reference>
<keyword evidence="2" id="KW-1185">Reference proteome</keyword>
<proteinExistence type="predicted"/>
<dbReference type="EMBL" id="LN679309">
    <property type="protein sequence ID" value="CEL56319.1"/>
    <property type="molecule type" value="Genomic_DNA"/>
</dbReference>
<evidence type="ECO:0000313" key="2">
    <source>
        <dbReference type="Proteomes" id="UP000059188"/>
    </source>
</evidence>
<gene>
    <name evidence="1" type="ORF">RSOLAG1IB_11890</name>
</gene>
<accession>A0A0B7FH95</accession>
<protein>
    <submittedName>
        <fullName evidence="1">Uncharacterized protein</fullName>
    </submittedName>
</protein>
<evidence type="ECO:0000313" key="1">
    <source>
        <dbReference type="EMBL" id="CEL56319.1"/>
    </source>
</evidence>
<dbReference type="AlphaFoldDB" id="A0A0B7FH95"/>
<dbReference type="Proteomes" id="UP000059188">
    <property type="component" value="Unassembled WGS sequence"/>
</dbReference>